<keyword evidence="1 5" id="KW-0808">Transferase</keyword>
<evidence type="ECO:0000313" key="7">
    <source>
        <dbReference type="Proteomes" id="UP000547444"/>
    </source>
</evidence>
<accession>A0A1G4W660</accession>
<reference evidence="4 7" key="3">
    <citation type="submission" date="2020-03" db="EMBL/GenBank/DDBJ databases">
        <title>Sequencing the genomes of 1000 actinobacteria strains.</title>
        <authorList>
            <person name="Klenk H.-P."/>
        </authorList>
    </citation>
    <scope>NUCLEOTIDE SEQUENCE [LARGE SCALE GENOMIC DNA]</scope>
    <source>
        <strain evidence="4 7">DSM 44556</strain>
    </source>
</reference>
<name>A0A1G4W660_9MYCO</name>
<reference evidence="6" key="1">
    <citation type="submission" date="2016-10" db="EMBL/GenBank/DDBJ databases">
        <authorList>
            <person name="Varghese N."/>
            <person name="Submissions S."/>
        </authorList>
    </citation>
    <scope>NUCLEOTIDE SEQUENCE [LARGE SCALE GENOMIC DNA]</scope>
    <source>
        <strain evidence="6">UNC267MFSha1.1M11</strain>
    </source>
</reference>
<evidence type="ECO:0000313" key="5">
    <source>
        <dbReference type="EMBL" id="SCX17416.1"/>
    </source>
</evidence>
<keyword evidence="4" id="KW-0689">Ribosomal protein</keyword>
<feature type="domain" description="N-acetyltransferase" evidence="3">
    <location>
        <begin position="4"/>
        <end position="147"/>
    </location>
</feature>
<dbReference type="GO" id="GO:0016747">
    <property type="term" value="F:acyltransferase activity, transferring groups other than amino-acyl groups"/>
    <property type="evidence" value="ECO:0007669"/>
    <property type="project" value="InterPro"/>
</dbReference>
<dbReference type="RefSeq" id="WP_208410197.1">
    <property type="nucleotide sequence ID" value="NZ_CP059894.1"/>
</dbReference>
<dbReference type="PROSITE" id="PS51186">
    <property type="entry name" value="GNAT"/>
    <property type="match status" value="1"/>
</dbReference>
<dbReference type="PANTHER" id="PTHR43877:SF2">
    <property type="entry name" value="AMINOALKYLPHOSPHONATE N-ACETYLTRANSFERASE-RELATED"/>
    <property type="match status" value="1"/>
</dbReference>
<evidence type="ECO:0000313" key="6">
    <source>
        <dbReference type="Proteomes" id="UP000199707"/>
    </source>
</evidence>
<evidence type="ECO:0000256" key="1">
    <source>
        <dbReference type="ARBA" id="ARBA00022679"/>
    </source>
</evidence>
<keyword evidence="4" id="KW-0687">Ribonucleoprotein</keyword>
<proteinExistence type="predicted"/>
<keyword evidence="7" id="KW-1185">Reference proteome</keyword>
<keyword evidence="2" id="KW-0012">Acyltransferase</keyword>
<sequence>MPDFDIRRAGVDDRGTLFQLIADFYVIDGHHFDAERVAAGLEPLLQDDRRGQVWLGMRAGAAVGYTVTTWGWSLESGGLECLVDELYVSERGGGLGSALLRHAMSAAREAGAASVFLETEARNSAARRFYQRHGFGIEDSVWLSADL</sequence>
<dbReference type="InterPro" id="IPR016181">
    <property type="entry name" value="Acyl_CoA_acyltransferase"/>
</dbReference>
<dbReference type="Gene3D" id="3.40.630.30">
    <property type="match status" value="1"/>
</dbReference>
<dbReference type="AlphaFoldDB" id="A0A1G4W660"/>
<dbReference type="Proteomes" id="UP000547444">
    <property type="component" value="Unassembled WGS sequence"/>
</dbReference>
<protein>
    <submittedName>
        <fullName evidence="5">Acetyltransferase (GNAT) family protein</fullName>
    </submittedName>
    <submittedName>
        <fullName evidence="4">Ribosomal protein S18 acetylase RimI-like enzyme</fullName>
    </submittedName>
</protein>
<dbReference type="InterPro" id="IPR000182">
    <property type="entry name" value="GNAT_dom"/>
</dbReference>
<dbReference type="GO" id="GO:0005840">
    <property type="term" value="C:ribosome"/>
    <property type="evidence" value="ECO:0007669"/>
    <property type="project" value="UniProtKB-KW"/>
</dbReference>
<organism evidence="5 6">
    <name type="scientific">Mycolicibacterium fluoranthenivorans</name>
    <dbReference type="NCBI Taxonomy" id="258505"/>
    <lineage>
        <taxon>Bacteria</taxon>
        <taxon>Bacillati</taxon>
        <taxon>Actinomycetota</taxon>
        <taxon>Actinomycetes</taxon>
        <taxon>Mycobacteriales</taxon>
        <taxon>Mycobacteriaceae</taxon>
        <taxon>Mycolicibacterium</taxon>
    </lineage>
</organism>
<evidence type="ECO:0000256" key="2">
    <source>
        <dbReference type="ARBA" id="ARBA00023315"/>
    </source>
</evidence>
<evidence type="ECO:0000259" key="3">
    <source>
        <dbReference type="PROSITE" id="PS51186"/>
    </source>
</evidence>
<reference evidence="5" key="2">
    <citation type="submission" date="2016-10" db="EMBL/GenBank/DDBJ databases">
        <authorList>
            <person name="de Groot N.N."/>
        </authorList>
    </citation>
    <scope>NUCLEOTIDE SEQUENCE [LARGE SCALE GENOMIC DNA]</scope>
    <source>
        <strain evidence="5">UNC267MFSha1.1M11</strain>
    </source>
</reference>
<gene>
    <name evidence="4" type="ORF">FHU31_002161</name>
    <name evidence="5" type="ORF">SAMN02799620_02483</name>
</gene>
<dbReference type="InterPro" id="IPR050832">
    <property type="entry name" value="Bact_Acetyltransf"/>
</dbReference>
<dbReference type="Proteomes" id="UP000199707">
    <property type="component" value="Unassembled WGS sequence"/>
</dbReference>
<dbReference type="EMBL" id="FMUB01000004">
    <property type="protein sequence ID" value="SCX17416.1"/>
    <property type="molecule type" value="Genomic_DNA"/>
</dbReference>
<dbReference type="PANTHER" id="PTHR43877">
    <property type="entry name" value="AMINOALKYLPHOSPHONATE N-ACETYLTRANSFERASE-RELATED-RELATED"/>
    <property type="match status" value="1"/>
</dbReference>
<dbReference type="CDD" id="cd04301">
    <property type="entry name" value="NAT_SF"/>
    <property type="match status" value="1"/>
</dbReference>
<dbReference type="EMBL" id="JAANOW010000001">
    <property type="protein sequence ID" value="NIH95205.1"/>
    <property type="molecule type" value="Genomic_DNA"/>
</dbReference>
<evidence type="ECO:0000313" key="4">
    <source>
        <dbReference type="EMBL" id="NIH95205.1"/>
    </source>
</evidence>
<dbReference type="SUPFAM" id="SSF55729">
    <property type="entry name" value="Acyl-CoA N-acyltransferases (Nat)"/>
    <property type="match status" value="1"/>
</dbReference>
<dbReference type="STRING" id="1502745.SAMN02799620_02483"/>
<dbReference type="Pfam" id="PF00583">
    <property type="entry name" value="Acetyltransf_1"/>
    <property type="match status" value="1"/>
</dbReference>